<comment type="caution">
    <text evidence="3">The sequence shown here is derived from an EMBL/GenBank/DDBJ whole genome shotgun (WGS) entry which is preliminary data.</text>
</comment>
<dbReference type="AlphaFoldDB" id="A0AAV1K085"/>
<name>A0AAV1K085_9NEOP</name>
<feature type="chain" id="PRO_5043729464" evidence="2">
    <location>
        <begin position="20"/>
        <end position="200"/>
    </location>
</feature>
<organism evidence="3 4">
    <name type="scientific">Leptosia nina</name>
    <dbReference type="NCBI Taxonomy" id="320188"/>
    <lineage>
        <taxon>Eukaryota</taxon>
        <taxon>Metazoa</taxon>
        <taxon>Ecdysozoa</taxon>
        <taxon>Arthropoda</taxon>
        <taxon>Hexapoda</taxon>
        <taxon>Insecta</taxon>
        <taxon>Pterygota</taxon>
        <taxon>Neoptera</taxon>
        <taxon>Endopterygota</taxon>
        <taxon>Lepidoptera</taxon>
        <taxon>Glossata</taxon>
        <taxon>Ditrysia</taxon>
        <taxon>Papilionoidea</taxon>
        <taxon>Pieridae</taxon>
        <taxon>Pierinae</taxon>
        <taxon>Leptosia</taxon>
    </lineage>
</organism>
<protein>
    <submittedName>
        <fullName evidence="3">Uncharacterized protein</fullName>
    </submittedName>
</protein>
<keyword evidence="2" id="KW-0732">Signal</keyword>
<gene>
    <name evidence="3" type="ORF">LNINA_LOCUS12789</name>
</gene>
<feature type="region of interest" description="Disordered" evidence="1">
    <location>
        <begin position="99"/>
        <end position="164"/>
    </location>
</feature>
<keyword evidence="4" id="KW-1185">Reference proteome</keyword>
<dbReference type="EMBL" id="CAVLEF010000240">
    <property type="protein sequence ID" value="CAK1553821.1"/>
    <property type="molecule type" value="Genomic_DNA"/>
</dbReference>
<proteinExistence type="predicted"/>
<reference evidence="3 4" key="1">
    <citation type="submission" date="2023-11" db="EMBL/GenBank/DDBJ databases">
        <authorList>
            <person name="Okamura Y."/>
        </authorList>
    </citation>
    <scope>NUCLEOTIDE SEQUENCE [LARGE SCALE GENOMIC DNA]</scope>
</reference>
<evidence type="ECO:0000313" key="4">
    <source>
        <dbReference type="Proteomes" id="UP001497472"/>
    </source>
</evidence>
<evidence type="ECO:0000256" key="2">
    <source>
        <dbReference type="SAM" id="SignalP"/>
    </source>
</evidence>
<sequence length="200" mass="22460">MRVLLCCLSIACFAAQTLSLRDVDTTEAQIAKHQENIRSWQTTIADLFVEYAQFKPKYLEAKNDQIKLLKIINYILEENINIFKNVITMLAQDAQETNTDRPLVGSGNNATYTDKGRPVNGPGKDAPDTDTERPDDVAGNSASYTDKVRPVNGSGKYAQDNTERPAVSLTMRTNEDFLDSDNWTRQWIEQIAKSKNLTPV</sequence>
<evidence type="ECO:0000313" key="3">
    <source>
        <dbReference type="EMBL" id="CAK1553821.1"/>
    </source>
</evidence>
<dbReference type="Proteomes" id="UP001497472">
    <property type="component" value="Unassembled WGS sequence"/>
</dbReference>
<feature type="compositionally biased region" description="Basic and acidic residues" evidence="1">
    <location>
        <begin position="125"/>
        <end position="136"/>
    </location>
</feature>
<evidence type="ECO:0000256" key="1">
    <source>
        <dbReference type="SAM" id="MobiDB-lite"/>
    </source>
</evidence>
<feature type="signal peptide" evidence="2">
    <location>
        <begin position="1"/>
        <end position="19"/>
    </location>
</feature>
<accession>A0AAV1K085</accession>